<evidence type="ECO:0000256" key="2">
    <source>
        <dbReference type="ARBA" id="ARBA00012438"/>
    </source>
</evidence>
<evidence type="ECO:0000256" key="4">
    <source>
        <dbReference type="ARBA" id="ARBA00022679"/>
    </source>
</evidence>
<keyword evidence="12" id="KW-1185">Reference proteome</keyword>
<proteinExistence type="predicted"/>
<dbReference type="Gene3D" id="1.20.5.1930">
    <property type="match status" value="1"/>
</dbReference>
<reference evidence="11 12" key="1">
    <citation type="submission" date="2021-06" db="EMBL/GenBank/DDBJ databases">
        <title>Actinomycetes sequencing.</title>
        <authorList>
            <person name="Shan Q."/>
        </authorList>
    </citation>
    <scope>NUCLEOTIDE SEQUENCE [LARGE SCALE GENOMIC DNA]</scope>
    <source>
        <strain evidence="11 12">NEAU-G5</strain>
    </source>
</reference>
<dbReference type="PANTHER" id="PTHR24421">
    <property type="entry name" value="NITRATE/NITRITE SENSOR PROTEIN NARX-RELATED"/>
    <property type="match status" value="1"/>
</dbReference>
<dbReference type="Gene3D" id="3.30.565.10">
    <property type="entry name" value="Histidine kinase-like ATPase, C-terminal domain"/>
    <property type="match status" value="1"/>
</dbReference>
<keyword evidence="9" id="KW-1133">Transmembrane helix</keyword>
<gene>
    <name evidence="11" type="ORF">KO481_19600</name>
</gene>
<name>A0ABS6B098_9NOCA</name>
<dbReference type="PANTHER" id="PTHR24421:SF10">
    <property type="entry name" value="NITRATE_NITRITE SENSOR PROTEIN NARQ"/>
    <property type="match status" value="1"/>
</dbReference>
<feature type="domain" description="Signal transduction histidine kinase subgroup 3 dimerisation and phosphoacceptor" evidence="10">
    <location>
        <begin position="221"/>
        <end position="286"/>
    </location>
</feature>
<keyword evidence="3" id="KW-0597">Phosphoprotein</keyword>
<keyword evidence="5" id="KW-0547">Nucleotide-binding</keyword>
<dbReference type="InterPro" id="IPR036890">
    <property type="entry name" value="HATPase_C_sf"/>
</dbReference>
<dbReference type="Proteomes" id="UP000733379">
    <property type="component" value="Unassembled WGS sequence"/>
</dbReference>
<evidence type="ECO:0000256" key="7">
    <source>
        <dbReference type="ARBA" id="ARBA00022840"/>
    </source>
</evidence>
<evidence type="ECO:0000256" key="6">
    <source>
        <dbReference type="ARBA" id="ARBA00022777"/>
    </source>
</evidence>
<keyword evidence="9" id="KW-0472">Membrane</keyword>
<evidence type="ECO:0000256" key="8">
    <source>
        <dbReference type="ARBA" id="ARBA00023012"/>
    </source>
</evidence>
<dbReference type="InterPro" id="IPR050482">
    <property type="entry name" value="Sensor_HK_TwoCompSys"/>
</dbReference>
<comment type="catalytic activity">
    <reaction evidence="1">
        <text>ATP + protein L-histidine = ADP + protein N-phospho-L-histidine.</text>
        <dbReference type="EC" id="2.7.13.3"/>
    </reaction>
</comment>
<dbReference type="InterPro" id="IPR011712">
    <property type="entry name" value="Sig_transdc_His_kin_sub3_dim/P"/>
</dbReference>
<keyword evidence="8" id="KW-0902">Two-component regulatory system</keyword>
<feature type="transmembrane region" description="Helical" evidence="9">
    <location>
        <begin position="89"/>
        <end position="108"/>
    </location>
</feature>
<protein>
    <recommendedName>
        <fullName evidence="2">histidine kinase</fullName>
        <ecNumber evidence="2">2.7.13.3</ecNumber>
    </recommendedName>
</protein>
<feature type="transmembrane region" description="Helical" evidence="9">
    <location>
        <begin position="154"/>
        <end position="173"/>
    </location>
</feature>
<dbReference type="GO" id="GO:0016301">
    <property type="term" value="F:kinase activity"/>
    <property type="evidence" value="ECO:0007669"/>
    <property type="project" value="UniProtKB-KW"/>
</dbReference>
<evidence type="ECO:0000256" key="3">
    <source>
        <dbReference type="ARBA" id="ARBA00022553"/>
    </source>
</evidence>
<accession>A0ABS6B098</accession>
<feature type="transmembrane region" description="Helical" evidence="9">
    <location>
        <begin position="120"/>
        <end position="142"/>
    </location>
</feature>
<keyword evidence="9" id="KW-0812">Transmembrane</keyword>
<dbReference type="Pfam" id="PF07730">
    <property type="entry name" value="HisKA_3"/>
    <property type="match status" value="1"/>
</dbReference>
<dbReference type="RefSeq" id="WP_215918631.1">
    <property type="nucleotide sequence ID" value="NZ_JAHKNI010000006.1"/>
</dbReference>
<evidence type="ECO:0000256" key="5">
    <source>
        <dbReference type="ARBA" id="ARBA00022741"/>
    </source>
</evidence>
<evidence type="ECO:0000259" key="10">
    <source>
        <dbReference type="Pfam" id="PF07730"/>
    </source>
</evidence>
<evidence type="ECO:0000313" key="12">
    <source>
        <dbReference type="Proteomes" id="UP000733379"/>
    </source>
</evidence>
<dbReference type="EMBL" id="JAHKNI010000006">
    <property type="protein sequence ID" value="MBU3063727.1"/>
    <property type="molecule type" value="Genomic_DNA"/>
</dbReference>
<evidence type="ECO:0000256" key="1">
    <source>
        <dbReference type="ARBA" id="ARBA00000085"/>
    </source>
</evidence>
<evidence type="ECO:0000256" key="9">
    <source>
        <dbReference type="SAM" id="Phobius"/>
    </source>
</evidence>
<dbReference type="SUPFAM" id="SSF55874">
    <property type="entry name" value="ATPase domain of HSP90 chaperone/DNA topoisomerase II/histidine kinase"/>
    <property type="match status" value="1"/>
</dbReference>
<keyword evidence="7" id="KW-0067">ATP-binding</keyword>
<sequence>MEVIRVIVFAACGGLLVYAAWKVVTGWRHARQRVIDFHRDPYGTFMRHLEELPFDYPPAVIIVADLGAAVAALTGTVQRSHYFPTAVPILAMILVSFAFPVMTLFGALPRPVALATVGLVAQGLFLLQPVPLDASPSVLFVITGEIAAIAPKRISLPFTGIAIAELVLFQAVGYTIDALPFYIVGVILGTLVGIMMQYQRLYLYQERENQEIRAAQAADAERHRIAREVHDVIAHSLSITLLHLTAARHSLQTDRDVDEAIDALADAERLGRQAMADIRHTVGLLDQRPSSLTPEPTLDDIEDLVEDFVRAGLNVDFSLAGDTRAVSATTGLALFRISQESLANIAKHAPDAAATLRIEVTDSEVTALVTNTIDDPAPVRRGRGMGLPGMRQRATLIGGTLSAGPNRGGWEVRAGFPIAAARPVLPCGSPAPDAPLRIVREAFSTVTRKLQEGM</sequence>
<dbReference type="EC" id="2.7.13.3" evidence="2"/>
<feature type="transmembrane region" description="Helical" evidence="9">
    <location>
        <begin position="179"/>
        <end position="198"/>
    </location>
</feature>
<keyword evidence="4" id="KW-0808">Transferase</keyword>
<dbReference type="CDD" id="cd16917">
    <property type="entry name" value="HATPase_UhpB-NarQ-NarX-like"/>
    <property type="match status" value="1"/>
</dbReference>
<organism evidence="11 12">
    <name type="scientific">Nocardia albiluteola</name>
    <dbReference type="NCBI Taxonomy" id="2842303"/>
    <lineage>
        <taxon>Bacteria</taxon>
        <taxon>Bacillati</taxon>
        <taxon>Actinomycetota</taxon>
        <taxon>Actinomycetes</taxon>
        <taxon>Mycobacteriales</taxon>
        <taxon>Nocardiaceae</taxon>
        <taxon>Nocardia</taxon>
    </lineage>
</organism>
<keyword evidence="6 11" id="KW-0418">Kinase</keyword>
<evidence type="ECO:0000313" key="11">
    <source>
        <dbReference type="EMBL" id="MBU3063727.1"/>
    </source>
</evidence>
<comment type="caution">
    <text evidence="11">The sequence shown here is derived from an EMBL/GenBank/DDBJ whole genome shotgun (WGS) entry which is preliminary data.</text>
</comment>